<dbReference type="PANTHER" id="PTHR34861:SF10">
    <property type="entry name" value="CYCLASE"/>
    <property type="match status" value="1"/>
</dbReference>
<reference evidence="2" key="1">
    <citation type="submission" date="2021-04" db="EMBL/GenBank/DDBJ databases">
        <title>Oceanospirillales bacteria with DddD are important DMSP degraders in coastal seawater.</title>
        <authorList>
            <person name="Liu J."/>
        </authorList>
    </citation>
    <scope>NUCLEOTIDE SEQUENCE</scope>
    <source>
        <strain evidence="2">D13-4</strain>
    </source>
</reference>
<evidence type="ECO:0000313" key="3">
    <source>
        <dbReference type="Proteomes" id="UP001059672"/>
    </source>
</evidence>
<sequence>MFQLIRANLKLGRRQAAALPLALALISGAATAAPDVGVSPWGEADEIGRLNLITPQSRAAILSRVSGGQAYDLSVEYFIGMPSWQAAGDPPYQMWMTHTPRGNQIADPMGTGEAMNSHVSYSGSAVSMYAHMGTHIDGLNHFGLNGKIWNGFSAHEHLGDRGWEKAGVETMPAIIARGVMIDMAAAKNLEMLPDNYKVSAQDLRDALKKQRVSLQEGDVVLIRTGRMRDYANAQAYMSNAPGLGLDAAKFLIEEGGAMVLGADNLSFEAFPSEVSGNYIPVHTYLLAQQGAPIIELANLEELARDRVYEFAFIGASLKFRGADAAPMRPVALPIK</sequence>
<protein>
    <submittedName>
        <fullName evidence="2">Cyclase family protein</fullName>
    </submittedName>
</protein>
<gene>
    <name evidence="2" type="ORF">KDW96_20695</name>
</gene>
<evidence type="ECO:0000313" key="2">
    <source>
        <dbReference type="EMBL" id="UTW07531.1"/>
    </source>
</evidence>
<dbReference type="Pfam" id="PF04199">
    <property type="entry name" value="Cyclase"/>
    <property type="match status" value="1"/>
</dbReference>
<dbReference type="InterPro" id="IPR037175">
    <property type="entry name" value="KFase_sf"/>
</dbReference>
<dbReference type="Proteomes" id="UP001059672">
    <property type="component" value="Chromosome"/>
</dbReference>
<proteinExistence type="predicted"/>
<keyword evidence="3" id="KW-1185">Reference proteome</keyword>
<evidence type="ECO:0000256" key="1">
    <source>
        <dbReference type="SAM" id="SignalP"/>
    </source>
</evidence>
<dbReference type="InterPro" id="IPR007325">
    <property type="entry name" value="KFase/CYL"/>
</dbReference>
<dbReference type="Gene3D" id="3.50.30.50">
    <property type="entry name" value="Putative cyclase"/>
    <property type="match status" value="1"/>
</dbReference>
<keyword evidence="1" id="KW-0732">Signal</keyword>
<organism evidence="2 3">
    <name type="scientific">Pseudomonas benzenivorans</name>
    <dbReference type="NCBI Taxonomy" id="556533"/>
    <lineage>
        <taxon>Bacteria</taxon>
        <taxon>Pseudomonadati</taxon>
        <taxon>Pseudomonadota</taxon>
        <taxon>Gammaproteobacteria</taxon>
        <taxon>Pseudomonadales</taxon>
        <taxon>Pseudomonadaceae</taxon>
        <taxon>Pseudomonas</taxon>
    </lineage>
</organism>
<accession>A0ABY5H5D8</accession>
<feature type="signal peptide" evidence="1">
    <location>
        <begin position="1"/>
        <end position="32"/>
    </location>
</feature>
<dbReference type="PANTHER" id="PTHR34861">
    <property type="match status" value="1"/>
</dbReference>
<dbReference type="RefSeq" id="WP_255838115.1">
    <property type="nucleotide sequence ID" value="NZ_CP073346.1"/>
</dbReference>
<feature type="chain" id="PRO_5047312160" evidence="1">
    <location>
        <begin position="33"/>
        <end position="335"/>
    </location>
</feature>
<dbReference type="SUPFAM" id="SSF102198">
    <property type="entry name" value="Putative cyclase"/>
    <property type="match status" value="1"/>
</dbReference>
<dbReference type="EMBL" id="CP073346">
    <property type="protein sequence ID" value="UTW07531.1"/>
    <property type="molecule type" value="Genomic_DNA"/>
</dbReference>
<name>A0ABY5H5D8_9PSED</name>